<protein>
    <submittedName>
        <fullName evidence="1">Transposase (IS4)</fullName>
    </submittedName>
</protein>
<sequence length="299" mass="33519">MTFTKTLPIGGRFYLSEYESYWDAKAKKTRQRFLRYLGRSDKDGHLIEAVKPRVSSIHSAFPVGPLAAFYAGATELAVVERTRSALDVPRPVAQAFLSLGLNQVVHRLALHRVPDWVRESPLPQWETWDVAGLKKRHFEDALDALCHLQPTGTKAEGGFALQDELTRAWRADTREPPGYYYDFNTTKVRYYGSTLPYAEKGHASDRSIRTVVGFGLVTSRVHHHPVQCRPIVGSRNDMISVDETVARMEAAGLKGVTLVMDRGMVSAPNLRVVRKAGYHPVGMVREGTGGWWEALGKWS</sequence>
<proteinExistence type="predicted"/>
<accession>T1BAS3</accession>
<comment type="caution">
    <text evidence="1">The sequence shown here is derived from an EMBL/GenBank/DDBJ whole genome shotgun (WGS) entry which is preliminary data.</text>
</comment>
<organism evidence="1">
    <name type="scientific">mine drainage metagenome</name>
    <dbReference type="NCBI Taxonomy" id="410659"/>
    <lineage>
        <taxon>unclassified sequences</taxon>
        <taxon>metagenomes</taxon>
        <taxon>ecological metagenomes</taxon>
    </lineage>
</organism>
<feature type="non-terminal residue" evidence="1">
    <location>
        <position position="299"/>
    </location>
</feature>
<dbReference type="AlphaFoldDB" id="T1BAS3"/>
<gene>
    <name evidence="1" type="ORF">B1B_11040</name>
</gene>
<name>T1BAS3_9ZZZZ</name>
<evidence type="ECO:0000313" key="1">
    <source>
        <dbReference type="EMBL" id="EQD51375.1"/>
    </source>
</evidence>
<reference evidence="1" key="1">
    <citation type="submission" date="2013-08" db="EMBL/GenBank/DDBJ databases">
        <authorList>
            <person name="Mendez C."/>
            <person name="Richter M."/>
            <person name="Ferrer M."/>
            <person name="Sanchez J."/>
        </authorList>
    </citation>
    <scope>NUCLEOTIDE SEQUENCE</scope>
</reference>
<reference evidence="1" key="2">
    <citation type="journal article" date="2014" name="ISME J.">
        <title>Microbial stratification in low pH oxic and suboxic macroscopic growths along an acid mine drainage.</title>
        <authorList>
            <person name="Mendez-Garcia C."/>
            <person name="Mesa V."/>
            <person name="Sprenger R.R."/>
            <person name="Richter M."/>
            <person name="Diez M.S."/>
            <person name="Solano J."/>
            <person name="Bargiela R."/>
            <person name="Golyshina O.V."/>
            <person name="Manteca A."/>
            <person name="Ramos J.L."/>
            <person name="Gallego J.R."/>
            <person name="Llorente I."/>
            <person name="Martins Dos Santos V.A."/>
            <person name="Jensen O.N."/>
            <person name="Pelaez A.I."/>
            <person name="Sanchez J."/>
            <person name="Ferrer M."/>
        </authorList>
    </citation>
    <scope>NUCLEOTIDE SEQUENCE</scope>
</reference>
<dbReference type="EMBL" id="AUZY01007139">
    <property type="protein sequence ID" value="EQD51375.1"/>
    <property type="molecule type" value="Genomic_DNA"/>
</dbReference>